<comment type="caution">
    <text evidence="1">The sequence shown here is derived from an EMBL/GenBank/DDBJ whole genome shotgun (WGS) entry which is preliminary data.</text>
</comment>
<organism evidence="1 2">
    <name type="scientific">Candidatus Cetobacterium colombiensis</name>
    <dbReference type="NCBI Taxonomy" id="3073100"/>
    <lineage>
        <taxon>Bacteria</taxon>
        <taxon>Fusobacteriati</taxon>
        <taxon>Fusobacteriota</taxon>
        <taxon>Fusobacteriia</taxon>
        <taxon>Fusobacteriales</taxon>
        <taxon>Fusobacteriaceae</taxon>
        <taxon>Cetobacterium</taxon>
    </lineage>
</organism>
<dbReference type="RefSeq" id="WP_320314800.1">
    <property type="nucleotide sequence ID" value="NZ_JAVIKH010000051.1"/>
</dbReference>
<dbReference type="EMBL" id="JAVIKH010000051">
    <property type="protein sequence ID" value="MDX8337475.1"/>
    <property type="molecule type" value="Genomic_DNA"/>
</dbReference>
<evidence type="ECO:0000313" key="1">
    <source>
        <dbReference type="EMBL" id="MDX8337475.1"/>
    </source>
</evidence>
<evidence type="ECO:0008006" key="3">
    <source>
        <dbReference type="Google" id="ProtNLM"/>
    </source>
</evidence>
<sequence length="330" mass="39306">MEKNFSHNLAQEIYNYCGGTKKLSIKKIIPLTQQRASKIDVLVEILLADDKKIYLIFENKLDTSHHSNQLVRHIEAMKGEDESEKKYIYFKIGNLYDEDKNLPKEYILIDRKAILSIFDKIKIKNEIFDSYYNFLLNIEEKDNLEMKLIDENRQLTKAELEVIFWSQSGQYKILKKLQNEIESKIAIGTSFGRPWTNISILSIENIPNHWFGVFWRVDWRINKNTKTYTPYICLRYYKTTLDKTEEDDRYFEGMRKIFNELILKYPNLEFGQVHSVGNKEREVGILFFDNEKNTIPNIISEIGKLTKDFLQRVKDEKMYYSDAKYCMNID</sequence>
<keyword evidence="2" id="KW-1185">Reference proteome</keyword>
<reference evidence="2" key="1">
    <citation type="submission" date="2023-07" db="EMBL/GenBank/DDBJ databases">
        <authorList>
            <person name="Colorado M.A."/>
            <person name="Villamil L.M."/>
            <person name="Melo J.F."/>
            <person name="Rodriguez J.A."/>
            <person name="Ruiz R.Y."/>
        </authorList>
    </citation>
    <scope>NUCLEOTIDE SEQUENCE [LARGE SCALE GENOMIC DNA]</scope>
    <source>
        <strain evidence="2">C33</strain>
    </source>
</reference>
<protein>
    <recommendedName>
        <fullName evidence="3">PD-(D/E)XK nuclease superfamily protein</fullName>
    </recommendedName>
</protein>
<gene>
    <name evidence="1" type="ORF">RFV38_13400</name>
</gene>
<evidence type="ECO:0000313" key="2">
    <source>
        <dbReference type="Proteomes" id="UP001279681"/>
    </source>
</evidence>
<accession>A0ABU4WE78</accession>
<proteinExistence type="predicted"/>
<name>A0ABU4WE78_9FUSO</name>
<dbReference type="Proteomes" id="UP001279681">
    <property type="component" value="Unassembled WGS sequence"/>
</dbReference>